<name>A0AAV1WVK9_LUPLU</name>
<feature type="compositionally biased region" description="Low complexity" evidence="6">
    <location>
        <begin position="217"/>
        <end position="226"/>
    </location>
</feature>
<dbReference type="InterPro" id="IPR044810">
    <property type="entry name" value="WRKY_plant"/>
</dbReference>
<comment type="caution">
    <text evidence="8">The sequence shown here is derived from an EMBL/GenBank/DDBJ whole genome shotgun (WGS) entry which is preliminary data.</text>
</comment>
<protein>
    <recommendedName>
        <fullName evidence="7">WRKY domain-containing protein</fullName>
    </recommendedName>
</protein>
<gene>
    <name evidence="8" type="ORF">LLUT_LOCUS14408</name>
</gene>
<feature type="compositionally biased region" description="Polar residues" evidence="6">
    <location>
        <begin position="199"/>
        <end position="216"/>
    </location>
</feature>
<dbReference type="Gene3D" id="2.20.25.80">
    <property type="entry name" value="WRKY domain"/>
    <property type="match status" value="1"/>
</dbReference>
<dbReference type="AlphaFoldDB" id="A0AAV1WVK9"/>
<feature type="region of interest" description="Disordered" evidence="6">
    <location>
        <begin position="189"/>
        <end position="226"/>
    </location>
</feature>
<keyword evidence="9" id="KW-1185">Reference proteome</keyword>
<evidence type="ECO:0000256" key="6">
    <source>
        <dbReference type="SAM" id="MobiDB-lite"/>
    </source>
</evidence>
<comment type="subcellular location">
    <subcellularLocation>
        <location evidence="1">Nucleus</location>
    </subcellularLocation>
</comment>
<reference evidence="8 9" key="1">
    <citation type="submission" date="2024-03" db="EMBL/GenBank/DDBJ databases">
        <authorList>
            <person name="Martinez-Hernandez J."/>
        </authorList>
    </citation>
    <scope>NUCLEOTIDE SEQUENCE [LARGE SCALE GENOMIC DNA]</scope>
</reference>
<dbReference type="EMBL" id="CAXHTB010000010">
    <property type="protein sequence ID" value="CAL0313348.1"/>
    <property type="molecule type" value="Genomic_DNA"/>
</dbReference>
<dbReference type="GO" id="GO:0003700">
    <property type="term" value="F:DNA-binding transcription factor activity"/>
    <property type="evidence" value="ECO:0007669"/>
    <property type="project" value="InterPro"/>
</dbReference>
<keyword evidence="4" id="KW-0804">Transcription</keyword>
<dbReference type="SUPFAM" id="SSF118290">
    <property type="entry name" value="WRKY DNA-binding domain"/>
    <property type="match status" value="1"/>
</dbReference>
<feature type="domain" description="WRKY" evidence="7">
    <location>
        <begin position="130"/>
        <end position="196"/>
    </location>
</feature>
<dbReference type="InterPro" id="IPR003657">
    <property type="entry name" value="WRKY_dom"/>
</dbReference>
<dbReference type="PANTHER" id="PTHR32096:SF80">
    <property type="entry name" value="WRKY TRANSCRIPTION FACTOR 27-RELATED"/>
    <property type="match status" value="1"/>
</dbReference>
<dbReference type="SMART" id="SM00774">
    <property type="entry name" value="WRKY"/>
    <property type="match status" value="1"/>
</dbReference>
<evidence type="ECO:0000313" key="9">
    <source>
        <dbReference type="Proteomes" id="UP001497480"/>
    </source>
</evidence>
<dbReference type="Pfam" id="PF03106">
    <property type="entry name" value="WRKY"/>
    <property type="match status" value="1"/>
</dbReference>
<accession>A0AAV1WVK9</accession>
<keyword evidence="2" id="KW-0805">Transcription regulation</keyword>
<evidence type="ECO:0000256" key="5">
    <source>
        <dbReference type="ARBA" id="ARBA00023242"/>
    </source>
</evidence>
<dbReference type="Proteomes" id="UP001497480">
    <property type="component" value="Unassembled WGS sequence"/>
</dbReference>
<evidence type="ECO:0000313" key="8">
    <source>
        <dbReference type="EMBL" id="CAL0313348.1"/>
    </source>
</evidence>
<dbReference type="PANTHER" id="PTHR32096">
    <property type="entry name" value="WRKY TRANSCRIPTION FACTOR 30-RELATED-RELATED"/>
    <property type="match status" value="1"/>
</dbReference>
<dbReference type="PROSITE" id="PS50811">
    <property type="entry name" value="WRKY"/>
    <property type="match status" value="1"/>
</dbReference>
<keyword evidence="5" id="KW-0539">Nucleus</keyword>
<evidence type="ECO:0000256" key="2">
    <source>
        <dbReference type="ARBA" id="ARBA00023015"/>
    </source>
</evidence>
<dbReference type="GO" id="GO:0005634">
    <property type="term" value="C:nucleus"/>
    <property type="evidence" value="ECO:0007669"/>
    <property type="project" value="UniProtKB-SubCell"/>
</dbReference>
<evidence type="ECO:0000256" key="3">
    <source>
        <dbReference type="ARBA" id="ARBA00023125"/>
    </source>
</evidence>
<dbReference type="GO" id="GO:0000976">
    <property type="term" value="F:transcription cis-regulatory region binding"/>
    <property type="evidence" value="ECO:0007669"/>
    <property type="project" value="TreeGrafter"/>
</dbReference>
<keyword evidence="3" id="KW-0238">DNA-binding</keyword>
<organism evidence="8 9">
    <name type="scientific">Lupinus luteus</name>
    <name type="common">European yellow lupine</name>
    <dbReference type="NCBI Taxonomy" id="3873"/>
    <lineage>
        <taxon>Eukaryota</taxon>
        <taxon>Viridiplantae</taxon>
        <taxon>Streptophyta</taxon>
        <taxon>Embryophyta</taxon>
        <taxon>Tracheophyta</taxon>
        <taxon>Spermatophyta</taxon>
        <taxon>Magnoliopsida</taxon>
        <taxon>eudicotyledons</taxon>
        <taxon>Gunneridae</taxon>
        <taxon>Pentapetalae</taxon>
        <taxon>rosids</taxon>
        <taxon>fabids</taxon>
        <taxon>Fabales</taxon>
        <taxon>Fabaceae</taxon>
        <taxon>Papilionoideae</taxon>
        <taxon>50 kb inversion clade</taxon>
        <taxon>genistoids sensu lato</taxon>
        <taxon>core genistoids</taxon>
        <taxon>Genisteae</taxon>
        <taxon>Lupinus</taxon>
    </lineage>
</organism>
<proteinExistence type="predicted"/>
<dbReference type="InterPro" id="IPR036576">
    <property type="entry name" value="WRKY_dom_sf"/>
</dbReference>
<sequence length="294" mass="33375">MDELACLMDWDLEAIVRGCSNESQGANTIMEEPCLNFSHFCSQQNEILWNFPEFSETTKVLDELEHLYKPFYPVLHPLSTLTNSSHNPKEPQEFKVLKASEKVITLQDHSLVPAVSKSKKRNKNKVMKQVVADGICDSWAWRKYGQKPIKGSPYPRSYYKCSTSKVCLAKKQVERNHLNPQLFLVTYTSEHSHPHPTRRNSLAGSTRKNNNSIVEPTSSTFDLKSTSSSSSSLVILSPKTPFDEVEMVKSVEQSKGLKKEEDFVELLDEAELGYSWFSNTSFEELIGDLKSNLS</sequence>
<evidence type="ECO:0000256" key="4">
    <source>
        <dbReference type="ARBA" id="ARBA00023163"/>
    </source>
</evidence>
<evidence type="ECO:0000256" key="1">
    <source>
        <dbReference type="ARBA" id="ARBA00004123"/>
    </source>
</evidence>
<evidence type="ECO:0000259" key="7">
    <source>
        <dbReference type="PROSITE" id="PS50811"/>
    </source>
</evidence>